<dbReference type="Proteomes" id="UP001187315">
    <property type="component" value="Unassembled WGS sequence"/>
</dbReference>
<proteinExistence type="predicted"/>
<sequence length="183" mass="19245">MWQGANSSACSPSFSPVRTLPAFVRARQQMVGHYNSDSPSHLAGTLDSGGKSTRGAGASTRPACRCHSVMFVCPVTGPLALVHSAMFGQDPMQQAGRAVGHGRSLGVLLQSQERSLLPSSTPRGLLPASAGPHKEETTSTKALFIPADPDSSTLRKKEGENGLCIGGFHYLRHGDTYQISSGL</sequence>
<evidence type="ECO:0000256" key="1">
    <source>
        <dbReference type="SAM" id="MobiDB-lite"/>
    </source>
</evidence>
<protein>
    <submittedName>
        <fullName evidence="2">Uncharacterized protein</fullName>
    </submittedName>
</protein>
<reference evidence="2" key="1">
    <citation type="submission" date="2023-08" db="EMBL/GenBank/DDBJ databases">
        <title>Pelteobagrus vachellii genome.</title>
        <authorList>
            <person name="Liu H."/>
        </authorList>
    </citation>
    <scope>NUCLEOTIDE SEQUENCE</scope>
    <source>
        <strain evidence="2">PRFRI_2022a</strain>
        <tissue evidence="2">Muscle</tissue>
    </source>
</reference>
<gene>
    <name evidence="2" type="ORF">Q7C36_023098</name>
</gene>
<feature type="region of interest" description="Disordered" evidence="1">
    <location>
        <begin position="34"/>
        <end position="60"/>
    </location>
</feature>
<name>A0AA88IZS6_TACVA</name>
<keyword evidence="3" id="KW-1185">Reference proteome</keyword>
<organism evidence="2 3">
    <name type="scientific">Tachysurus vachellii</name>
    <name type="common">Darkbarbel catfish</name>
    <name type="synonym">Pelteobagrus vachellii</name>
    <dbReference type="NCBI Taxonomy" id="175792"/>
    <lineage>
        <taxon>Eukaryota</taxon>
        <taxon>Metazoa</taxon>
        <taxon>Chordata</taxon>
        <taxon>Craniata</taxon>
        <taxon>Vertebrata</taxon>
        <taxon>Euteleostomi</taxon>
        <taxon>Actinopterygii</taxon>
        <taxon>Neopterygii</taxon>
        <taxon>Teleostei</taxon>
        <taxon>Ostariophysi</taxon>
        <taxon>Siluriformes</taxon>
        <taxon>Bagridae</taxon>
        <taxon>Tachysurus</taxon>
    </lineage>
</organism>
<feature type="region of interest" description="Disordered" evidence="1">
    <location>
        <begin position="116"/>
        <end position="138"/>
    </location>
</feature>
<dbReference type="AlphaFoldDB" id="A0AA88IZS6"/>
<evidence type="ECO:0000313" key="2">
    <source>
        <dbReference type="EMBL" id="KAK2814832.1"/>
    </source>
</evidence>
<evidence type="ECO:0000313" key="3">
    <source>
        <dbReference type="Proteomes" id="UP001187315"/>
    </source>
</evidence>
<accession>A0AA88IZS6</accession>
<dbReference type="EMBL" id="JAVHJS010000026">
    <property type="protein sequence ID" value="KAK2814832.1"/>
    <property type="molecule type" value="Genomic_DNA"/>
</dbReference>
<comment type="caution">
    <text evidence="2">The sequence shown here is derived from an EMBL/GenBank/DDBJ whole genome shotgun (WGS) entry which is preliminary data.</text>
</comment>